<comment type="caution">
    <text evidence="9">The sequence shown here is derived from an EMBL/GenBank/DDBJ whole genome shotgun (WGS) entry which is preliminary data.</text>
</comment>
<dbReference type="Gene3D" id="4.10.240.10">
    <property type="entry name" value="Zn(2)-C6 fungal-type DNA-binding domain"/>
    <property type="match status" value="1"/>
</dbReference>
<proteinExistence type="predicted"/>
<evidence type="ECO:0000256" key="4">
    <source>
        <dbReference type="ARBA" id="ARBA00023125"/>
    </source>
</evidence>
<evidence type="ECO:0000256" key="2">
    <source>
        <dbReference type="ARBA" id="ARBA00022833"/>
    </source>
</evidence>
<keyword evidence="10" id="KW-1185">Reference proteome</keyword>
<dbReference type="GO" id="GO:0005634">
    <property type="term" value="C:nucleus"/>
    <property type="evidence" value="ECO:0007669"/>
    <property type="project" value="TreeGrafter"/>
</dbReference>
<evidence type="ECO:0000256" key="6">
    <source>
        <dbReference type="ARBA" id="ARBA00023242"/>
    </source>
</evidence>
<dbReference type="OrthoDB" id="4337792at2759"/>
<dbReference type="CDD" id="cd00067">
    <property type="entry name" value="GAL4"/>
    <property type="match status" value="1"/>
</dbReference>
<feature type="domain" description="Xylanolytic transcriptional activator regulatory" evidence="8">
    <location>
        <begin position="367"/>
        <end position="441"/>
    </location>
</feature>
<dbReference type="PANTHER" id="PTHR31944">
    <property type="entry name" value="HEME-RESPONSIVE ZINC FINGER TRANSCRIPTION FACTOR HAP1"/>
    <property type="match status" value="1"/>
</dbReference>
<organism evidence="9 10">
    <name type="scientific">Trichoderma parareesei</name>
    <name type="common">Filamentous fungus</name>
    <dbReference type="NCBI Taxonomy" id="858221"/>
    <lineage>
        <taxon>Eukaryota</taxon>
        <taxon>Fungi</taxon>
        <taxon>Dikarya</taxon>
        <taxon>Ascomycota</taxon>
        <taxon>Pezizomycotina</taxon>
        <taxon>Sordariomycetes</taxon>
        <taxon>Hypocreomycetidae</taxon>
        <taxon>Hypocreales</taxon>
        <taxon>Hypocreaceae</taxon>
        <taxon>Trichoderma</taxon>
    </lineage>
</organism>
<dbReference type="PANTHER" id="PTHR31944:SF131">
    <property type="entry name" value="HEME-RESPONSIVE ZINC FINGER TRANSCRIPTION FACTOR HAP1"/>
    <property type="match status" value="1"/>
</dbReference>
<protein>
    <recommendedName>
        <fullName evidence="8">Xylanolytic transcriptional activator regulatory domain-containing protein</fullName>
    </recommendedName>
</protein>
<dbReference type="GO" id="GO:0001228">
    <property type="term" value="F:DNA-binding transcription activator activity, RNA polymerase II-specific"/>
    <property type="evidence" value="ECO:0007669"/>
    <property type="project" value="TreeGrafter"/>
</dbReference>
<evidence type="ECO:0000256" key="3">
    <source>
        <dbReference type="ARBA" id="ARBA00023015"/>
    </source>
</evidence>
<evidence type="ECO:0000256" key="7">
    <source>
        <dbReference type="SAM" id="MobiDB-lite"/>
    </source>
</evidence>
<feature type="compositionally biased region" description="Basic residues" evidence="7">
    <location>
        <begin position="13"/>
        <end position="23"/>
    </location>
</feature>
<dbReference type="InterPro" id="IPR001138">
    <property type="entry name" value="Zn2Cys6_DnaBD"/>
</dbReference>
<name>A0A2H2ZXP2_TRIPA</name>
<feature type="region of interest" description="Disordered" evidence="7">
    <location>
        <begin position="1"/>
        <end position="23"/>
    </location>
</feature>
<evidence type="ECO:0000259" key="8">
    <source>
        <dbReference type="SMART" id="SM00906"/>
    </source>
</evidence>
<dbReference type="CDD" id="cd12148">
    <property type="entry name" value="fungal_TF_MHR"/>
    <property type="match status" value="1"/>
</dbReference>
<keyword evidence="1" id="KW-0479">Metal-binding</keyword>
<keyword evidence="6" id="KW-0539">Nucleus</keyword>
<dbReference type="InterPro" id="IPR036864">
    <property type="entry name" value="Zn2-C6_fun-type_DNA-bd_sf"/>
</dbReference>
<evidence type="ECO:0000256" key="1">
    <source>
        <dbReference type="ARBA" id="ARBA00022723"/>
    </source>
</evidence>
<keyword evidence="4" id="KW-0238">DNA-binding</keyword>
<evidence type="ECO:0000313" key="10">
    <source>
        <dbReference type="Proteomes" id="UP000219286"/>
    </source>
</evidence>
<dbReference type="GO" id="GO:0006351">
    <property type="term" value="P:DNA-templated transcription"/>
    <property type="evidence" value="ECO:0007669"/>
    <property type="project" value="InterPro"/>
</dbReference>
<accession>A0A2H2ZXP2</accession>
<keyword evidence="5" id="KW-0804">Transcription</keyword>
<sequence>MNQAPKTLVVRGERRRRRPAMKRKLRCNRERPCSNCIRSKTETCVYETHHLGDQPGPSPAQSQVGVFFLDSQAQTQAQSSSPNDALKASSTSLNPSSRNPISPLTPKSQDESIANVSLSGTSNAGPSNRKPSQVATEPPQRSIDASPDSDFLARASHITGGAIHFHRENNPVDSASPSLIRSVTHKKRFFGQTHWINVFQMFKGMFVMNEIHNLETKSNVYPLLLKCKSLGRIIKANRTPAWPTIPTRELPKKEVCDKLIDCYLETTESVYRILHLPTFKRDYEELWEPGAYPDMAFIVLVKLVLAMGAMSYDDEFSLRPLAIRWVYEAQTWAAEPEFKARLGIQFIQTQILLLLAREHVGVSGDSVWVTAGELVRRAMHMGLHRDPHHLPKRSLFATEMHRRLWNTIIEMLLRSSLTSGGPPLISLDDFDTEPPGNFDDEQLMTEGAVQKPDNEYTSMSIAIALRRTISARLTVLRFLNDLNSCGTYERTLELDAELRSAYKTLCQTLTRIKSPPSQASGPSGLALRIVDFVMQRYISALHTPYLIPALRQTKYAVSRKLAIEAALKTWSAVYPSSAIMAPHHRREDASAFLNGDALSRLACCGPGFFRIASLQASLLISAELDNQLREEQGLVPLPFRADLMSVIHEAKEWCLRSIEVGETNVKGYLVSSVILAHLEGLMRGLDPQELPPLFLKAAEESVEKSLEILEEKAGLGHGQGRAVDAREEMDMVGIRPQSPDWDFLVSDALFAYNAGMVEPMNWMFSENVR</sequence>
<keyword evidence="3" id="KW-0805">Transcription regulation</keyword>
<feature type="region of interest" description="Disordered" evidence="7">
    <location>
        <begin position="73"/>
        <end position="147"/>
    </location>
</feature>
<evidence type="ECO:0000313" key="9">
    <source>
        <dbReference type="EMBL" id="OTA04711.1"/>
    </source>
</evidence>
<keyword evidence="2" id="KW-0862">Zinc</keyword>
<dbReference type="Pfam" id="PF04082">
    <property type="entry name" value="Fungal_trans"/>
    <property type="match status" value="1"/>
</dbReference>
<feature type="compositionally biased region" description="Polar residues" evidence="7">
    <location>
        <begin position="88"/>
        <end position="135"/>
    </location>
</feature>
<dbReference type="InterPro" id="IPR051430">
    <property type="entry name" value="Fungal_TF_Env_Response"/>
</dbReference>
<dbReference type="Proteomes" id="UP000219286">
    <property type="component" value="Unassembled WGS sequence"/>
</dbReference>
<dbReference type="SMART" id="SM00906">
    <property type="entry name" value="Fungal_trans"/>
    <property type="match status" value="1"/>
</dbReference>
<dbReference type="GO" id="GO:0000978">
    <property type="term" value="F:RNA polymerase II cis-regulatory region sequence-specific DNA binding"/>
    <property type="evidence" value="ECO:0007669"/>
    <property type="project" value="TreeGrafter"/>
</dbReference>
<dbReference type="InterPro" id="IPR007219">
    <property type="entry name" value="XnlR_reg_dom"/>
</dbReference>
<dbReference type="GO" id="GO:0008270">
    <property type="term" value="F:zinc ion binding"/>
    <property type="evidence" value="ECO:0007669"/>
    <property type="project" value="InterPro"/>
</dbReference>
<evidence type="ECO:0000256" key="5">
    <source>
        <dbReference type="ARBA" id="ARBA00023163"/>
    </source>
</evidence>
<dbReference type="Pfam" id="PF00172">
    <property type="entry name" value="Zn_clus"/>
    <property type="match status" value="1"/>
</dbReference>
<dbReference type="AlphaFoldDB" id="A0A2H2ZXP2"/>
<reference evidence="9 10" key="1">
    <citation type="journal article" date="2015" name="Genome Announc.">
        <title>Genome sequence and annotation of Trichoderma parareesei, the ancestor of the cellulase producer Trichoderma reesei.</title>
        <authorList>
            <person name="Yang D."/>
            <person name="Pomraning K."/>
            <person name="Kopchinskiy A."/>
            <person name="Karimi Aghcheh R."/>
            <person name="Atanasova L."/>
            <person name="Chenthamara K."/>
            <person name="Baker S.E."/>
            <person name="Zhang R."/>
            <person name="Shen Q."/>
            <person name="Freitag M."/>
            <person name="Kubicek C.P."/>
            <person name="Druzhinina I.S."/>
        </authorList>
    </citation>
    <scope>NUCLEOTIDE SEQUENCE [LARGE SCALE GENOMIC DNA]</scope>
    <source>
        <strain evidence="9 10">CBS 125925</strain>
    </source>
</reference>
<gene>
    <name evidence="9" type="ORF">A9Z42_0053460</name>
</gene>
<dbReference type="EMBL" id="LFMI01000538">
    <property type="protein sequence ID" value="OTA04711.1"/>
    <property type="molecule type" value="Genomic_DNA"/>
</dbReference>